<feature type="region of interest" description="Disordered" evidence="1">
    <location>
        <begin position="84"/>
        <end position="136"/>
    </location>
</feature>
<gene>
    <name evidence="2" type="ORF">ACAOBT_LOCUS12545</name>
</gene>
<protein>
    <submittedName>
        <fullName evidence="2">Uncharacterized protein</fullName>
    </submittedName>
</protein>
<dbReference type="Proteomes" id="UP001152888">
    <property type="component" value="Unassembled WGS sequence"/>
</dbReference>
<accession>A0A9P0PC11</accession>
<dbReference type="AlphaFoldDB" id="A0A9P0PC11"/>
<keyword evidence="3" id="KW-1185">Reference proteome</keyword>
<feature type="compositionally biased region" description="Polar residues" evidence="1">
    <location>
        <begin position="124"/>
        <end position="136"/>
    </location>
</feature>
<evidence type="ECO:0000313" key="3">
    <source>
        <dbReference type="Proteomes" id="UP001152888"/>
    </source>
</evidence>
<organism evidence="2 3">
    <name type="scientific">Acanthoscelides obtectus</name>
    <name type="common">Bean weevil</name>
    <name type="synonym">Bruchus obtectus</name>
    <dbReference type="NCBI Taxonomy" id="200917"/>
    <lineage>
        <taxon>Eukaryota</taxon>
        <taxon>Metazoa</taxon>
        <taxon>Ecdysozoa</taxon>
        <taxon>Arthropoda</taxon>
        <taxon>Hexapoda</taxon>
        <taxon>Insecta</taxon>
        <taxon>Pterygota</taxon>
        <taxon>Neoptera</taxon>
        <taxon>Endopterygota</taxon>
        <taxon>Coleoptera</taxon>
        <taxon>Polyphaga</taxon>
        <taxon>Cucujiformia</taxon>
        <taxon>Chrysomeloidea</taxon>
        <taxon>Chrysomelidae</taxon>
        <taxon>Bruchinae</taxon>
        <taxon>Bruchini</taxon>
        <taxon>Acanthoscelides</taxon>
    </lineage>
</organism>
<reference evidence="2" key="1">
    <citation type="submission" date="2022-03" db="EMBL/GenBank/DDBJ databases">
        <authorList>
            <person name="Sayadi A."/>
        </authorList>
    </citation>
    <scope>NUCLEOTIDE SEQUENCE</scope>
</reference>
<proteinExistence type="predicted"/>
<dbReference type="EMBL" id="CAKOFQ010006856">
    <property type="protein sequence ID" value="CAH1977246.1"/>
    <property type="molecule type" value="Genomic_DNA"/>
</dbReference>
<comment type="caution">
    <text evidence="2">The sequence shown here is derived from an EMBL/GenBank/DDBJ whole genome shotgun (WGS) entry which is preliminary data.</text>
</comment>
<evidence type="ECO:0000313" key="2">
    <source>
        <dbReference type="EMBL" id="CAH1977246.1"/>
    </source>
</evidence>
<evidence type="ECO:0000256" key="1">
    <source>
        <dbReference type="SAM" id="MobiDB-lite"/>
    </source>
</evidence>
<sequence>MDTVHEEISPPPSPRFVAISDTETYYQPHSIPLINVNNELPPSLLYKEDDFSSSCQRRDSTPVTLTKQGFSSLITRRRDAASLTTLPCHRKDDHYSSQHGSTQRRDSLSLPGSLLHRRAESPPSVLQSHPRTTSPT</sequence>
<name>A0A9P0PC11_ACAOB</name>